<feature type="compositionally biased region" description="Basic residues" evidence="5">
    <location>
        <begin position="1180"/>
        <end position="1222"/>
    </location>
</feature>
<reference evidence="8" key="2">
    <citation type="submission" date="2025-09" db="UniProtKB">
        <authorList>
            <consortium name="Ensembl"/>
        </authorList>
    </citation>
    <scope>IDENTIFICATION</scope>
</reference>
<organism evidence="8 9">
    <name type="scientific">Dicentrarchus labrax</name>
    <name type="common">European seabass</name>
    <name type="synonym">Morone labrax</name>
    <dbReference type="NCBI Taxonomy" id="13489"/>
    <lineage>
        <taxon>Eukaryota</taxon>
        <taxon>Metazoa</taxon>
        <taxon>Chordata</taxon>
        <taxon>Craniata</taxon>
        <taxon>Vertebrata</taxon>
        <taxon>Euteleostomi</taxon>
        <taxon>Actinopterygii</taxon>
        <taxon>Neopterygii</taxon>
        <taxon>Teleostei</taxon>
        <taxon>Neoteleostei</taxon>
        <taxon>Acanthomorphata</taxon>
        <taxon>Eupercaria</taxon>
        <taxon>Moronidae</taxon>
        <taxon>Dicentrarchus</taxon>
    </lineage>
</organism>
<dbReference type="PANTHER" id="PTHR12618:SF20">
    <property type="entry name" value="PHD AND RING FINGER DOMAIN-CONTAINING PROTEIN 1"/>
    <property type="match status" value="1"/>
</dbReference>
<feature type="compositionally biased region" description="Polar residues" evidence="5">
    <location>
        <begin position="691"/>
        <end position="704"/>
    </location>
</feature>
<name>A0A8C4EIW9_DICLA</name>
<dbReference type="PROSITE" id="PS01359">
    <property type="entry name" value="ZF_PHD_1"/>
    <property type="match status" value="1"/>
</dbReference>
<feature type="compositionally biased region" description="Polar residues" evidence="5">
    <location>
        <begin position="247"/>
        <end position="264"/>
    </location>
</feature>
<dbReference type="InterPro" id="IPR019786">
    <property type="entry name" value="Zinc_finger_PHD-type_CS"/>
</dbReference>
<dbReference type="InterPro" id="IPR001841">
    <property type="entry name" value="Znf_RING"/>
</dbReference>
<feature type="compositionally biased region" description="Polar residues" evidence="5">
    <location>
        <begin position="1599"/>
        <end position="1610"/>
    </location>
</feature>
<dbReference type="RefSeq" id="XP_051239499.1">
    <property type="nucleotide sequence ID" value="XM_051383539.1"/>
</dbReference>
<evidence type="ECO:0000256" key="5">
    <source>
        <dbReference type="SAM" id="MobiDB-lite"/>
    </source>
</evidence>
<evidence type="ECO:0000256" key="1">
    <source>
        <dbReference type="ARBA" id="ARBA00022723"/>
    </source>
</evidence>
<feature type="compositionally biased region" description="Basic residues" evidence="5">
    <location>
        <begin position="1128"/>
        <end position="1146"/>
    </location>
</feature>
<feature type="compositionally biased region" description="Basic and acidic residues" evidence="5">
    <location>
        <begin position="951"/>
        <end position="982"/>
    </location>
</feature>
<keyword evidence="2 4" id="KW-0863">Zinc-finger</keyword>
<protein>
    <submittedName>
        <fullName evidence="8">PHD and ring finger domains 1</fullName>
    </submittedName>
</protein>
<evidence type="ECO:0000256" key="2">
    <source>
        <dbReference type="ARBA" id="ARBA00022771"/>
    </source>
</evidence>
<feature type="compositionally biased region" description="Low complexity" evidence="5">
    <location>
        <begin position="799"/>
        <end position="809"/>
    </location>
</feature>
<dbReference type="SUPFAM" id="SSF57850">
    <property type="entry name" value="RING/U-box"/>
    <property type="match status" value="1"/>
</dbReference>
<feature type="compositionally biased region" description="Basic and acidic residues" evidence="5">
    <location>
        <begin position="1281"/>
        <end position="1306"/>
    </location>
</feature>
<feature type="compositionally biased region" description="Basic and acidic residues" evidence="5">
    <location>
        <begin position="1164"/>
        <end position="1179"/>
    </location>
</feature>
<dbReference type="Pfam" id="PF13639">
    <property type="entry name" value="zf-RING_2"/>
    <property type="match status" value="1"/>
</dbReference>
<evidence type="ECO:0000313" key="9">
    <source>
        <dbReference type="Proteomes" id="UP000694389"/>
    </source>
</evidence>
<gene>
    <name evidence="8" type="primary">phrf1</name>
</gene>
<dbReference type="GO" id="GO:0008270">
    <property type="term" value="F:zinc ion binding"/>
    <property type="evidence" value="ECO:0007669"/>
    <property type="project" value="UniProtKB-KW"/>
</dbReference>
<keyword evidence="3" id="KW-0862">Zinc</keyword>
<dbReference type="GeneID" id="127353930"/>
<feature type="region of interest" description="Disordered" evidence="5">
    <location>
        <begin position="1593"/>
        <end position="1652"/>
    </location>
</feature>
<dbReference type="Pfam" id="PF23030">
    <property type="entry name" value="SCAF11-like_C"/>
    <property type="match status" value="1"/>
</dbReference>
<feature type="compositionally biased region" description="Basic residues" evidence="5">
    <location>
        <begin position="335"/>
        <end position="350"/>
    </location>
</feature>
<feature type="domain" description="PHD-type" evidence="6">
    <location>
        <begin position="183"/>
        <end position="233"/>
    </location>
</feature>
<dbReference type="PROSITE" id="PS50089">
    <property type="entry name" value="ZF_RING_2"/>
    <property type="match status" value="1"/>
</dbReference>
<dbReference type="RefSeq" id="XP_051239497.1">
    <property type="nucleotide sequence ID" value="XM_051383537.1"/>
</dbReference>
<dbReference type="Proteomes" id="UP000694389">
    <property type="component" value="Unassembled WGS sequence"/>
</dbReference>
<dbReference type="Pfam" id="PF00628">
    <property type="entry name" value="PHD"/>
    <property type="match status" value="1"/>
</dbReference>
<feature type="compositionally biased region" description="Basic residues" evidence="5">
    <location>
        <begin position="1246"/>
        <end position="1255"/>
    </location>
</feature>
<feature type="compositionally biased region" description="Basic and acidic residues" evidence="5">
    <location>
        <begin position="1256"/>
        <end position="1265"/>
    </location>
</feature>
<feature type="compositionally biased region" description="Acidic residues" evidence="5">
    <location>
        <begin position="30"/>
        <end position="77"/>
    </location>
</feature>
<feature type="compositionally biased region" description="Polar residues" evidence="5">
    <location>
        <begin position="635"/>
        <end position="663"/>
    </location>
</feature>
<dbReference type="InterPro" id="IPR019787">
    <property type="entry name" value="Znf_PHD-finger"/>
</dbReference>
<feature type="compositionally biased region" description="Basic and acidic residues" evidence="5">
    <location>
        <begin position="1539"/>
        <end position="1548"/>
    </location>
</feature>
<dbReference type="PANTHER" id="PTHR12618">
    <property type="entry name" value="PHD AND RING FINGER DOMAIN-CONTAINING PROTEIN 1"/>
    <property type="match status" value="1"/>
</dbReference>
<feature type="compositionally biased region" description="Low complexity" evidence="5">
    <location>
        <begin position="1266"/>
        <end position="1276"/>
    </location>
</feature>
<dbReference type="PROSITE" id="PS00518">
    <property type="entry name" value="ZF_RING_1"/>
    <property type="match status" value="1"/>
</dbReference>
<feature type="compositionally biased region" description="Basic and acidic residues" evidence="5">
    <location>
        <begin position="874"/>
        <end position="884"/>
    </location>
</feature>
<feature type="compositionally biased region" description="Low complexity" evidence="5">
    <location>
        <begin position="546"/>
        <end position="556"/>
    </location>
</feature>
<feature type="compositionally biased region" description="Polar residues" evidence="5">
    <location>
        <begin position="785"/>
        <end position="798"/>
    </location>
</feature>
<dbReference type="OMA" id="VENTRAC"/>
<dbReference type="InterPro" id="IPR017907">
    <property type="entry name" value="Znf_RING_CS"/>
</dbReference>
<feature type="compositionally biased region" description="Basic and acidic residues" evidence="5">
    <location>
        <begin position="813"/>
        <end position="831"/>
    </location>
</feature>
<dbReference type="CDD" id="cd16635">
    <property type="entry name" value="mRING-HC-C3HC3D_PHRF1"/>
    <property type="match status" value="1"/>
</dbReference>
<evidence type="ECO:0000259" key="7">
    <source>
        <dbReference type="PROSITE" id="PS50089"/>
    </source>
</evidence>
<feature type="region of interest" description="Disordered" evidence="5">
    <location>
        <begin position="238"/>
        <end position="269"/>
    </location>
</feature>
<evidence type="ECO:0000256" key="4">
    <source>
        <dbReference type="PROSITE-ProRule" id="PRU00175"/>
    </source>
</evidence>
<sequence>MDEDDSQDELINRNTSQSKGKRAALWAISDDSDDVEEESEEGESDSGEEEEEGHLDGEEEEEEEEEEDDEEEEEDVKAEDGAFGGTSADLAGMSSDDDTDRCPICLNSFNSQPVATPESCEHYFCLDCILEWTKNANSCPVDRIAFNSIYLRKCYGGKVKKMITVQKPLKEGQEERVDLDLEQTSCEVCGGSDREDRLLLCDGCDAGYHMECLTPPLDSVPVEEWFCPECVANNRHSRGSAEEVSDTESLPSTAHPATSRSQSHAAGPTRAIARTQQSERVRANVNRHRITQARTSQLAPTYLIQSTWLDETINAVVAGLNTSVYIRDFTPRVPSSHRRKKRRKVKRRKTSSALGKMASTGVRRRKRKMRRTKSKKKAMFKKAATPRRRIANNLGIVKDKKSSSLPTVYRPSEHTLSGMRADIGAASLSIYGDPFDLDPFTEREEEEQQAHVTSLLEAKRRGISRSALRSHQPVARPFTASLSRRGMDVPQSGGVVEAAPVPDLLGSILSGQSMLLMDSSDVVINRDGSLKATKPIMPSAIKPGCSNSSSSGDASSQINQVMSPNEGDSFLSSHSNGDLPGSSHSCTNRPFSVTSSASHIQPSPHSDLPTRGHPSLQPSRPIRHSHPPGHRGTNGIRTPSPTSSIHPTMDSSSKSKGIAPSHSQSKKAPTKPMWVDVSVLPRIPKIKRESSGITTDGNSSSSNGYGMLETGMNSFAGDKGKQQSVDQNKGRSDGHAQRQRPDGAGTSSAFSNSFSSSSSSTGSPASQSRYSSSSSTSSSSAVSFRINSSGNAWHSRQLSGASSSASGGSMLEPWRDKEDEARKRQLHRDKQMLLASRTLVNKEQESNNIYDPFNPTLSDSNSSEDETESSSLDDSSRHATREVKAPSLGNKECLVQSKQDLVRVKTESQEIEISEEEPRRASAQETLLQETRSSEVYVKVEKESRLVDTKADKRTALLDTKVKKEPGLDDGGEAKRFGDRVKSWNSETADTIPLDRLKTERETLEEESVGTPNSAPPNYKNDSSSSSSAPTKKKQKAETKSETKLSSSKSPSRDLGHKKKTFQAPKDRRSSTPEKDRGKREDHHASGQEGRQKEKKDRESSCRRSRSRERRRARSTSESSQSNSPDRTRRKIRLTRTRSKDRRRSRSGSSTSSRERSRRKKQKQSKERNDGRERDCERRRVSKDKRRGRSRSKSRSRSTSRSKNRKRGRSCSKSRSRSRSRERRTDHARPQQSSLPSKDKVESRSKDKRRHRSRSSSKERKKDGSSSKASQKTSGSCVSSSKDDTKLLQAKKKEKDITRSSIKEKVATVNEQETPSCTSASKVQKQDKDLRADTQATTAEVAKETKVGKEIKKEKQPCLDIFEDSPITKPIKKEETDILALTVVQGKDAEGNKDPIKTKMIKSETCEMIKSETCEMIKSETCEMIKSETCGMIKSETCEIPIIKSEPGSPEICHLPSVTSFSTQNTPVTTDSLQDKVSQSHPVFTASTEQPNTATLTVLVKQEVQLPSDSDDDFSVDVMLDNLDYVKSERTEGSAVSVKQEKEVEQGKNDSTVMGVKSKTQVKRVTWNIQEPEGPQPEKSASKLALYKLRLKQEGARRPSSTGQTSSQDIPGTVSDPTKKGAVPLSSSSRSDSVHPESLSTTAQGEADEGDLSRKDTYLKKLHMQERAIEEVKLAIKPFYQKRDINKDEYKEILRKAVQKVCHSKSGEINPVKVGNLVKAYVDKYKHARKHKKEEDSGKAQEVQTEAMTTSDSP</sequence>
<dbReference type="GeneTree" id="ENSGT00950000183205"/>
<feature type="region of interest" description="Disordered" evidence="5">
    <location>
        <begin position="1530"/>
        <end position="1552"/>
    </location>
</feature>
<proteinExistence type="predicted"/>
<dbReference type="Gene3D" id="3.30.40.10">
    <property type="entry name" value="Zinc/RING finger domain, C3HC4 (zinc finger)"/>
    <property type="match status" value="2"/>
</dbReference>
<feature type="compositionally biased region" description="Polar residues" evidence="5">
    <location>
        <begin position="1742"/>
        <end position="1754"/>
    </location>
</feature>
<dbReference type="SMART" id="SM00249">
    <property type="entry name" value="PHD"/>
    <property type="match status" value="1"/>
</dbReference>
<accession>A0A8C4EIW9</accession>
<feature type="compositionally biased region" description="Basic and acidic residues" evidence="5">
    <location>
        <begin position="728"/>
        <end position="741"/>
    </location>
</feature>
<dbReference type="Ensembl" id="ENSDLAT00005019731.2">
    <property type="protein sequence ID" value="ENSDLAP00005018291.2"/>
    <property type="gene ID" value="ENSDLAG00005008751.2"/>
</dbReference>
<feature type="region of interest" description="Disordered" evidence="5">
    <location>
        <begin position="534"/>
        <end position="932"/>
    </location>
</feature>
<dbReference type="SMART" id="SM00184">
    <property type="entry name" value="RING"/>
    <property type="match status" value="2"/>
</dbReference>
<feature type="domain" description="RING-type" evidence="7">
    <location>
        <begin position="102"/>
        <end position="143"/>
    </location>
</feature>
<feature type="region of interest" description="Disordered" evidence="5">
    <location>
        <begin position="333"/>
        <end position="361"/>
    </location>
</feature>
<reference evidence="8" key="1">
    <citation type="submission" date="2025-08" db="UniProtKB">
        <authorList>
            <consortium name="Ensembl"/>
        </authorList>
    </citation>
    <scope>IDENTIFICATION</scope>
</reference>
<evidence type="ECO:0000256" key="3">
    <source>
        <dbReference type="ARBA" id="ARBA00022833"/>
    </source>
</evidence>
<keyword evidence="1" id="KW-0479">Metal-binding</keyword>
<dbReference type="OrthoDB" id="1935339at2759"/>
<feature type="compositionally biased region" description="Basic and acidic residues" evidence="5">
    <location>
        <begin position="1065"/>
        <end position="1102"/>
    </location>
</feature>
<dbReference type="PROSITE" id="PS50016">
    <property type="entry name" value="ZF_PHD_2"/>
    <property type="match status" value="1"/>
</dbReference>
<dbReference type="CDD" id="cd15536">
    <property type="entry name" value="PHD_PHRF1"/>
    <property type="match status" value="1"/>
</dbReference>
<dbReference type="InterPro" id="IPR057031">
    <property type="entry name" value="SFR19-like_C"/>
</dbReference>
<keyword evidence="9" id="KW-1185">Reference proteome</keyword>
<feature type="compositionally biased region" description="Basic residues" evidence="5">
    <location>
        <begin position="1103"/>
        <end position="1114"/>
    </location>
</feature>
<feature type="region of interest" description="Disordered" evidence="5">
    <location>
        <begin position="951"/>
        <end position="1338"/>
    </location>
</feature>
<dbReference type="SUPFAM" id="SSF57903">
    <property type="entry name" value="FYVE/PHD zinc finger"/>
    <property type="match status" value="1"/>
</dbReference>
<dbReference type="RefSeq" id="XP_051239498.1">
    <property type="nucleotide sequence ID" value="XM_051383538.1"/>
</dbReference>
<dbReference type="InterPro" id="IPR047157">
    <property type="entry name" value="PHRF1/Atg35"/>
</dbReference>
<feature type="region of interest" description="Disordered" evidence="5">
    <location>
        <begin position="1728"/>
        <end position="1754"/>
    </location>
</feature>
<feature type="region of interest" description="Disordered" evidence="5">
    <location>
        <begin position="1"/>
        <end position="95"/>
    </location>
</feature>
<dbReference type="InterPro" id="IPR011011">
    <property type="entry name" value="Znf_FYVE_PHD"/>
</dbReference>
<feature type="compositionally biased region" description="Polar residues" evidence="5">
    <location>
        <begin position="1309"/>
        <end position="1323"/>
    </location>
</feature>
<feature type="compositionally biased region" description="Polar residues" evidence="5">
    <location>
        <begin position="570"/>
        <end position="604"/>
    </location>
</feature>
<feature type="compositionally biased region" description="Basic and acidic residues" evidence="5">
    <location>
        <begin position="993"/>
        <end position="1002"/>
    </location>
</feature>
<dbReference type="InterPro" id="IPR001965">
    <property type="entry name" value="Znf_PHD"/>
</dbReference>
<evidence type="ECO:0000259" key="6">
    <source>
        <dbReference type="PROSITE" id="PS50016"/>
    </source>
</evidence>
<feature type="compositionally biased region" description="Low complexity" evidence="5">
    <location>
        <begin position="745"/>
        <end position="783"/>
    </location>
</feature>
<evidence type="ECO:0000313" key="8">
    <source>
        <dbReference type="Ensembl" id="ENSDLAP00005018291.2"/>
    </source>
</evidence>
<dbReference type="InterPro" id="IPR013083">
    <property type="entry name" value="Znf_RING/FYVE/PHD"/>
</dbReference>